<feature type="compositionally biased region" description="Basic and acidic residues" evidence="1">
    <location>
        <begin position="82"/>
        <end position="96"/>
    </location>
</feature>
<keyword evidence="4" id="KW-1185">Reference proteome</keyword>
<evidence type="ECO:0000256" key="1">
    <source>
        <dbReference type="SAM" id="MobiDB-lite"/>
    </source>
</evidence>
<accession>A0A9W6GBI8</accession>
<evidence type="ECO:0000313" key="4">
    <source>
        <dbReference type="Proteomes" id="UP001144313"/>
    </source>
</evidence>
<evidence type="ECO:0008006" key="5">
    <source>
        <dbReference type="Google" id="ProtNLM"/>
    </source>
</evidence>
<keyword evidence="2" id="KW-1133">Transmembrane helix</keyword>
<organism evidence="3 4">
    <name type="scientific">Glycomyces algeriensis</name>
    <dbReference type="NCBI Taxonomy" id="256037"/>
    <lineage>
        <taxon>Bacteria</taxon>
        <taxon>Bacillati</taxon>
        <taxon>Actinomycetota</taxon>
        <taxon>Actinomycetes</taxon>
        <taxon>Glycomycetales</taxon>
        <taxon>Glycomycetaceae</taxon>
        <taxon>Glycomyces</taxon>
    </lineage>
</organism>
<reference evidence="3" key="1">
    <citation type="submission" date="2022-12" db="EMBL/GenBank/DDBJ databases">
        <title>Reference genome sequencing for broad-spectrum identification of bacterial and archaeal isolates by mass spectrometry.</title>
        <authorList>
            <person name="Sekiguchi Y."/>
            <person name="Tourlousse D.M."/>
        </authorList>
    </citation>
    <scope>NUCLEOTIDE SEQUENCE</scope>
    <source>
        <strain evidence="3">LLR39Z86</strain>
    </source>
</reference>
<dbReference type="EMBL" id="BSDT01000001">
    <property type="protein sequence ID" value="GLI44001.1"/>
    <property type="molecule type" value="Genomic_DNA"/>
</dbReference>
<dbReference type="RefSeq" id="WP_270114700.1">
    <property type="nucleotide sequence ID" value="NZ_BAAAOL010000007.1"/>
</dbReference>
<evidence type="ECO:0000313" key="3">
    <source>
        <dbReference type="EMBL" id="GLI44001.1"/>
    </source>
</evidence>
<dbReference type="SUPFAM" id="SSF50118">
    <property type="entry name" value="Cell growth inhibitor/plasmid maintenance toxic component"/>
    <property type="match status" value="1"/>
</dbReference>
<protein>
    <recommendedName>
        <fullName evidence="5">PemK-like, MazF-like toxin of type II toxin-antitoxin system</fullName>
    </recommendedName>
</protein>
<dbReference type="AlphaFoldDB" id="A0A9W6GBI8"/>
<comment type="caution">
    <text evidence="3">The sequence shown here is derived from an EMBL/GenBank/DDBJ whole genome shotgun (WGS) entry which is preliminary data.</text>
</comment>
<proteinExistence type="predicted"/>
<keyword evidence="2" id="KW-0472">Membrane</keyword>
<feature type="transmembrane region" description="Helical" evidence="2">
    <location>
        <begin position="6"/>
        <end position="30"/>
    </location>
</feature>
<gene>
    <name evidence="3" type="ORF">GALLR39Z86_38510</name>
</gene>
<keyword evidence="2" id="KW-0812">Transmembrane</keyword>
<name>A0A9W6GBI8_9ACTN</name>
<dbReference type="Proteomes" id="UP001144313">
    <property type="component" value="Unassembled WGS sequence"/>
</dbReference>
<feature type="region of interest" description="Disordered" evidence="1">
    <location>
        <begin position="35"/>
        <end position="96"/>
    </location>
</feature>
<evidence type="ECO:0000256" key="2">
    <source>
        <dbReference type="SAM" id="Phobius"/>
    </source>
</evidence>
<sequence length="190" mass="21041">MEADLDGPLVFAVCLLGLAAIVIWIAVAAVKRAERSRRRRKRSGGAGRGPSRATSVRPGRAGPAATASRPALTRPPTGGPQPRERWWADFPHQDDPTASKARPCLILGYTGKGYWVLKCTTQAPKQAEWRVRADAARWAPASDKDGYIDLVPFHLPKRSLKRKLGVLDSAKVARDVERRVRWERAWDFIG</sequence>